<feature type="domain" description="ParB-like N-terminal" evidence="6">
    <location>
        <begin position="51"/>
        <end position="143"/>
    </location>
</feature>
<evidence type="ECO:0000256" key="3">
    <source>
        <dbReference type="ARBA" id="ARBA00023125"/>
    </source>
</evidence>
<comment type="function">
    <text evidence="4">Involved in chromosome partition. Localize to both poles of the predivisional cell following completion of DNA replication. Binds to the DNA origin of replication.</text>
</comment>
<dbReference type="CDD" id="cd16393">
    <property type="entry name" value="SPO0J_N"/>
    <property type="match status" value="1"/>
</dbReference>
<keyword evidence="8" id="KW-1185">Reference proteome</keyword>
<dbReference type="GO" id="GO:0007059">
    <property type="term" value="P:chromosome segregation"/>
    <property type="evidence" value="ECO:0007669"/>
    <property type="project" value="UniProtKB-KW"/>
</dbReference>
<dbReference type="EMBL" id="VZDO01000010">
    <property type="protein sequence ID" value="KAB0679422.1"/>
    <property type="molecule type" value="Genomic_DNA"/>
</dbReference>
<feature type="compositionally biased region" description="Basic and acidic residues" evidence="5">
    <location>
        <begin position="1"/>
        <end position="17"/>
    </location>
</feature>
<dbReference type="SMART" id="SM00470">
    <property type="entry name" value="ParB"/>
    <property type="match status" value="1"/>
</dbReference>
<evidence type="ECO:0000256" key="5">
    <source>
        <dbReference type="SAM" id="MobiDB-lite"/>
    </source>
</evidence>
<keyword evidence="3" id="KW-0238">DNA-binding</keyword>
<dbReference type="AlphaFoldDB" id="A0A7V7TZJ1"/>
<feature type="region of interest" description="Disordered" evidence="5">
    <location>
        <begin position="228"/>
        <end position="269"/>
    </location>
</feature>
<feature type="compositionally biased region" description="Pro residues" evidence="5">
    <location>
        <begin position="256"/>
        <end position="266"/>
    </location>
</feature>
<dbReference type="FunFam" id="3.90.1530.30:FF:000001">
    <property type="entry name" value="Chromosome partitioning protein ParB"/>
    <property type="match status" value="1"/>
</dbReference>
<dbReference type="PANTHER" id="PTHR33375:SF1">
    <property type="entry name" value="CHROMOSOME-PARTITIONING PROTEIN PARB-RELATED"/>
    <property type="match status" value="1"/>
</dbReference>
<dbReference type="SUPFAM" id="SSF109709">
    <property type="entry name" value="KorB DNA-binding domain-like"/>
    <property type="match status" value="1"/>
</dbReference>
<feature type="region of interest" description="Disordered" evidence="5">
    <location>
        <begin position="1"/>
        <end position="20"/>
    </location>
</feature>
<dbReference type="GO" id="GO:0005694">
    <property type="term" value="C:chromosome"/>
    <property type="evidence" value="ECO:0007669"/>
    <property type="project" value="TreeGrafter"/>
</dbReference>
<dbReference type="Pfam" id="PF02195">
    <property type="entry name" value="ParB_N"/>
    <property type="match status" value="1"/>
</dbReference>
<reference evidence="7 8" key="1">
    <citation type="submission" date="2019-09" db="EMBL/GenBank/DDBJ databases">
        <title>YIM 132180 draft genome.</title>
        <authorList>
            <person name="Zhang K."/>
        </authorList>
    </citation>
    <scope>NUCLEOTIDE SEQUENCE [LARGE SCALE GENOMIC DNA]</scope>
    <source>
        <strain evidence="7 8">YIM 132180</strain>
    </source>
</reference>
<sequence>MNAKEKPAGTGAEDKSRQRLGRGLAALIGGGGATGAALRPAATGGGSGGERSVATAMLRANPNNPRRHFDEADLADLAASIRTHGVVQPILVRPAAGEGAGFEIVAGERRWRAAQLAELAQVPVVVRTLTDRETLEIAIIENVQRADLDPLEEAQAYEMLMVEHGYRQVDLADALGKSRSHVANTLRLLKLPESVRRMVSSGELSPGHARAAVTAEDPEAFARDVARQGLTVRETEQLSRKENAKPAPRRANRPATPAPAAGPAPAEPKRAEVEYIESFLSETLGMPVAVEPPNEGATLRISYGTPEKLAELVRLLKLAGEHRSGPRVRQL</sequence>
<gene>
    <name evidence="7" type="ORF">F6X38_13570</name>
</gene>
<comment type="similarity">
    <text evidence="1">Belongs to the ParB family.</text>
</comment>
<dbReference type="GO" id="GO:0003677">
    <property type="term" value="F:DNA binding"/>
    <property type="evidence" value="ECO:0007669"/>
    <property type="project" value="UniProtKB-KW"/>
</dbReference>
<evidence type="ECO:0000256" key="1">
    <source>
        <dbReference type="ARBA" id="ARBA00006295"/>
    </source>
</evidence>
<evidence type="ECO:0000313" key="7">
    <source>
        <dbReference type="EMBL" id="KAB0679422.1"/>
    </source>
</evidence>
<dbReference type="InterPro" id="IPR003115">
    <property type="entry name" value="ParB_N"/>
</dbReference>
<evidence type="ECO:0000256" key="4">
    <source>
        <dbReference type="ARBA" id="ARBA00025472"/>
    </source>
</evidence>
<dbReference type="GO" id="GO:0045881">
    <property type="term" value="P:positive regulation of sporulation resulting in formation of a cellular spore"/>
    <property type="evidence" value="ECO:0007669"/>
    <property type="project" value="TreeGrafter"/>
</dbReference>
<dbReference type="InterPro" id="IPR050336">
    <property type="entry name" value="Chromosome_partition/occlusion"/>
</dbReference>
<dbReference type="PANTHER" id="PTHR33375">
    <property type="entry name" value="CHROMOSOME-PARTITIONING PROTEIN PARB-RELATED"/>
    <property type="match status" value="1"/>
</dbReference>
<evidence type="ECO:0000256" key="2">
    <source>
        <dbReference type="ARBA" id="ARBA00022829"/>
    </source>
</evidence>
<dbReference type="Gene3D" id="1.10.10.2830">
    <property type="match status" value="1"/>
</dbReference>
<dbReference type="InterPro" id="IPR004437">
    <property type="entry name" value="ParB/RepB/Spo0J"/>
</dbReference>
<dbReference type="Gene3D" id="3.90.1530.30">
    <property type="match status" value="1"/>
</dbReference>
<feature type="compositionally biased region" description="Basic and acidic residues" evidence="5">
    <location>
        <begin position="233"/>
        <end position="244"/>
    </location>
</feature>
<dbReference type="InterPro" id="IPR036086">
    <property type="entry name" value="ParB/Sulfiredoxin_sf"/>
</dbReference>
<organism evidence="7 8">
    <name type="scientific">Plantimonas leprariae</name>
    <dbReference type="NCBI Taxonomy" id="2615207"/>
    <lineage>
        <taxon>Bacteria</taxon>
        <taxon>Pseudomonadati</taxon>
        <taxon>Pseudomonadota</taxon>
        <taxon>Alphaproteobacteria</taxon>
        <taxon>Hyphomicrobiales</taxon>
        <taxon>Aurantimonadaceae</taxon>
        <taxon>Plantimonas</taxon>
    </lineage>
</organism>
<proteinExistence type="inferred from homology"/>
<accession>A0A7V7TZJ1</accession>
<dbReference type="Proteomes" id="UP000432089">
    <property type="component" value="Unassembled WGS sequence"/>
</dbReference>
<comment type="caution">
    <text evidence="7">The sequence shown here is derived from an EMBL/GenBank/DDBJ whole genome shotgun (WGS) entry which is preliminary data.</text>
</comment>
<protein>
    <submittedName>
        <fullName evidence="7">ParB/RepB/Spo0J family partition protein</fullName>
    </submittedName>
</protein>
<dbReference type="NCBIfam" id="TIGR00180">
    <property type="entry name" value="parB_part"/>
    <property type="match status" value="1"/>
</dbReference>
<evidence type="ECO:0000313" key="8">
    <source>
        <dbReference type="Proteomes" id="UP000432089"/>
    </source>
</evidence>
<keyword evidence="2" id="KW-0159">Chromosome partition</keyword>
<evidence type="ECO:0000259" key="6">
    <source>
        <dbReference type="SMART" id="SM00470"/>
    </source>
</evidence>
<dbReference type="SUPFAM" id="SSF110849">
    <property type="entry name" value="ParB/Sulfiredoxin"/>
    <property type="match status" value="1"/>
</dbReference>
<name>A0A7V7TZJ1_9HYPH</name>
<dbReference type="FunFam" id="1.10.10.2830:FF:000001">
    <property type="entry name" value="Chromosome partitioning protein ParB"/>
    <property type="match status" value="1"/>
</dbReference>
<dbReference type="Pfam" id="PF17762">
    <property type="entry name" value="HTH_ParB"/>
    <property type="match status" value="1"/>
</dbReference>
<dbReference type="InterPro" id="IPR041468">
    <property type="entry name" value="HTH_ParB/Spo0J"/>
</dbReference>